<gene>
    <name evidence="20" type="ORF">ASZ78_002135</name>
</gene>
<comment type="function">
    <text evidence="17">Cleaves the distal alpha 1,2-linked glucose residue from the Glc(3)Man(9)GlcNAc(2) oligosaccharide precursor.</text>
</comment>
<dbReference type="Gene3D" id="2.70.98.110">
    <property type="entry name" value="Glycosyl hydrolase family 63, N-terminal domain"/>
    <property type="match status" value="1"/>
</dbReference>
<dbReference type="PANTHER" id="PTHR10412:SF11">
    <property type="entry name" value="MANNOSYL-OLIGOSACCHARIDE GLUCOSIDASE"/>
    <property type="match status" value="1"/>
</dbReference>
<feature type="region of interest" description="Disordered" evidence="18">
    <location>
        <begin position="583"/>
        <end position="602"/>
    </location>
</feature>
<dbReference type="FunFam" id="1.50.10.10:FF:000009">
    <property type="entry name" value="mannosyl-oligosaccharide glucosidase"/>
    <property type="match status" value="1"/>
</dbReference>
<evidence type="ECO:0000256" key="12">
    <source>
        <dbReference type="ARBA" id="ARBA00022989"/>
    </source>
</evidence>
<feature type="domain" description="MI" evidence="19">
    <location>
        <begin position="821"/>
        <end position="942"/>
    </location>
</feature>
<dbReference type="InterPro" id="IPR008928">
    <property type="entry name" value="6-hairpin_glycosidase_sf"/>
</dbReference>
<dbReference type="InterPro" id="IPR031335">
    <property type="entry name" value="Glyco_hydro_63_C"/>
</dbReference>
<dbReference type="InterPro" id="IPR012341">
    <property type="entry name" value="6hp_glycosidase-like_sf"/>
</dbReference>
<evidence type="ECO:0000256" key="7">
    <source>
        <dbReference type="ARBA" id="ARBA00022692"/>
    </source>
</evidence>
<dbReference type="PANTHER" id="PTHR10412">
    <property type="entry name" value="MANNOSYL-OLIGOSACCHARIDE GLUCOSIDASE"/>
    <property type="match status" value="1"/>
</dbReference>
<dbReference type="InterPro" id="IPR055350">
    <property type="entry name" value="CCDC142_C"/>
</dbReference>
<dbReference type="InterPro" id="IPR038518">
    <property type="entry name" value="Glyco_hydro_63N_sf"/>
</dbReference>
<dbReference type="InterPro" id="IPR004888">
    <property type="entry name" value="Glycoside_hydrolase_63"/>
</dbReference>
<comment type="pathway">
    <text evidence="3">Glycan metabolism; N-glycan degradation.</text>
</comment>
<evidence type="ECO:0000256" key="13">
    <source>
        <dbReference type="ARBA" id="ARBA00023136"/>
    </source>
</evidence>
<dbReference type="FunFam" id="1.25.40.180:FF:000009">
    <property type="entry name" value="programmed cell death protein 4"/>
    <property type="match status" value="1"/>
</dbReference>
<comment type="caution">
    <text evidence="20">The sequence shown here is derived from an EMBL/GenBank/DDBJ whole genome shotgun (WGS) entry which is preliminary data.</text>
</comment>
<comment type="similarity">
    <text evidence="4">Belongs to the PDCD4 family.</text>
</comment>
<dbReference type="Gene3D" id="1.25.40.180">
    <property type="match status" value="2"/>
</dbReference>
<comment type="similarity">
    <text evidence="5 17">Belongs to the glycosyl hydrolase 63 family.</text>
</comment>
<dbReference type="InterPro" id="IPR031631">
    <property type="entry name" value="Glyco_hydro_63N"/>
</dbReference>
<keyword evidence="10 17" id="KW-0256">Endoplasmic reticulum</keyword>
<evidence type="ECO:0000256" key="8">
    <source>
        <dbReference type="ARBA" id="ARBA00022737"/>
    </source>
</evidence>
<reference evidence="20 21" key="1">
    <citation type="submission" date="2016-07" db="EMBL/GenBank/DDBJ databases">
        <title>Disparate Historic Effective Population Sizes Predicted by Modern Levels of Genome Diversity for the Scaled Quail (Callipepla squamata) and the Northern Bobwhite (Colinus virginianus): Inferences from First and Second Generation Draft Genome Assemblies for Sympatric New World Quail.</title>
        <authorList>
            <person name="Oldeschulte D.L."/>
            <person name="Halley Y.A."/>
            <person name="Bhattarai E.K."/>
            <person name="Brashear W.A."/>
            <person name="Hill J."/>
            <person name="Metz R.P."/>
            <person name="Johnson C.D."/>
            <person name="Rollins D."/>
            <person name="Peterson M.J."/>
            <person name="Bickhart D.M."/>
            <person name="Decker J.E."/>
            <person name="Seabury C.M."/>
        </authorList>
    </citation>
    <scope>NUCLEOTIDE SEQUENCE [LARGE SCALE GENOMIC DNA]</scope>
    <source>
        <strain evidence="20 21">Texas</strain>
        <tissue evidence="20">Leg muscle</tissue>
    </source>
</reference>
<evidence type="ECO:0000256" key="16">
    <source>
        <dbReference type="ARBA" id="ARBA00023295"/>
    </source>
</evidence>
<proteinExistence type="inferred from homology"/>
<dbReference type="Pfam" id="PF02847">
    <property type="entry name" value="MA3"/>
    <property type="match status" value="2"/>
</dbReference>
<keyword evidence="13" id="KW-0472">Membrane</keyword>
<dbReference type="OrthoDB" id="410058at2759"/>
<dbReference type="GO" id="GO:0009311">
    <property type="term" value="P:oligosaccharide metabolic process"/>
    <property type="evidence" value="ECO:0007669"/>
    <property type="project" value="UniProtKB-UniRule"/>
</dbReference>
<dbReference type="InterPro" id="IPR016024">
    <property type="entry name" value="ARM-type_fold"/>
</dbReference>
<evidence type="ECO:0000256" key="17">
    <source>
        <dbReference type="RuleBase" id="RU368089"/>
    </source>
</evidence>
<evidence type="ECO:0000256" key="3">
    <source>
        <dbReference type="ARBA" id="ARBA00004740"/>
    </source>
</evidence>
<dbReference type="EC" id="3.2.1.106" evidence="17"/>
<dbReference type="GO" id="GO:0006487">
    <property type="term" value="P:protein N-linked glycosylation"/>
    <property type="evidence" value="ECO:0007669"/>
    <property type="project" value="UniProtKB-UniRule"/>
</dbReference>
<keyword evidence="7" id="KW-0812">Transmembrane</keyword>
<protein>
    <recommendedName>
        <fullName evidence="17">Mannosyl-oligosaccharide glucosidase</fullName>
        <ecNumber evidence="17">3.2.1.106</ecNumber>
    </recommendedName>
</protein>
<dbReference type="GO" id="GO:0004573">
    <property type="term" value="F:Glc3Man9GlcNAc2 oligosaccharide glucosidase activity"/>
    <property type="evidence" value="ECO:0007669"/>
    <property type="project" value="UniProtKB-UniRule"/>
</dbReference>
<dbReference type="PROSITE" id="PS51366">
    <property type="entry name" value="MI"/>
    <property type="match status" value="2"/>
</dbReference>
<evidence type="ECO:0000256" key="5">
    <source>
        <dbReference type="ARBA" id="ARBA00010833"/>
    </source>
</evidence>
<keyword evidence="15" id="KW-0539">Nucleus</keyword>
<evidence type="ECO:0000256" key="10">
    <source>
        <dbReference type="ARBA" id="ARBA00022824"/>
    </source>
</evidence>
<evidence type="ECO:0000256" key="18">
    <source>
        <dbReference type="SAM" id="MobiDB-lite"/>
    </source>
</evidence>
<feature type="region of interest" description="Disordered" evidence="18">
    <location>
        <begin position="12"/>
        <end position="35"/>
    </location>
</feature>
<dbReference type="Proteomes" id="UP000198323">
    <property type="component" value="Unassembled WGS sequence"/>
</dbReference>
<feature type="domain" description="MI" evidence="19">
    <location>
        <begin position="984"/>
        <end position="1107"/>
    </location>
</feature>
<evidence type="ECO:0000256" key="15">
    <source>
        <dbReference type="ARBA" id="ARBA00023242"/>
    </source>
</evidence>
<keyword evidence="14" id="KW-0325">Glycoprotein</keyword>
<keyword evidence="9 17" id="KW-0378">Hydrolase</keyword>
<dbReference type="Pfam" id="PF16923">
    <property type="entry name" value="Glyco_hydro_63N"/>
    <property type="match status" value="1"/>
</dbReference>
<keyword evidence="12" id="KW-1133">Transmembrane helix</keyword>
<evidence type="ECO:0000256" key="9">
    <source>
        <dbReference type="ARBA" id="ARBA00022801"/>
    </source>
</evidence>
<dbReference type="STRING" id="9009.A0A226MFP4"/>
<dbReference type="FunFam" id="1.25.40.180:FF:000008">
    <property type="entry name" value="Programmed cell death protein 4"/>
    <property type="match status" value="1"/>
</dbReference>
<accession>A0A226MFP4</accession>
<dbReference type="EMBL" id="MCFN01000982">
    <property type="protein sequence ID" value="OXB54116.1"/>
    <property type="molecule type" value="Genomic_DNA"/>
</dbReference>
<keyword evidence="6" id="KW-0963">Cytoplasm</keyword>
<evidence type="ECO:0000256" key="2">
    <source>
        <dbReference type="ARBA" id="ARBA00004648"/>
    </source>
</evidence>
<evidence type="ECO:0000259" key="19">
    <source>
        <dbReference type="PROSITE" id="PS51366"/>
    </source>
</evidence>
<dbReference type="InterPro" id="IPR003891">
    <property type="entry name" value="Initiation_fac_eIF4g_MI"/>
</dbReference>
<keyword evidence="8" id="KW-0677">Repeat</keyword>
<dbReference type="SUPFAM" id="SSF48208">
    <property type="entry name" value="Six-hairpin glycosidases"/>
    <property type="match status" value="1"/>
</dbReference>
<dbReference type="GO" id="GO:0005789">
    <property type="term" value="C:endoplasmic reticulum membrane"/>
    <property type="evidence" value="ECO:0007669"/>
    <property type="project" value="UniProtKB-SubCell"/>
</dbReference>
<evidence type="ECO:0000256" key="4">
    <source>
        <dbReference type="ARBA" id="ARBA00005497"/>
    </source>
</evidence>
<dbReference type="Pfam" id="PF14923">
    <property type="entry name" value="CCDC142"/>
    <property type="match status" value="2"/>
</dbReference>
<dbReference type="Gene3D" id="1.50.10.10">
    <property type="match status" value="1"/>
</dbReference>
<keyword evidence="21" id="KW-1185">Reference proteome</keyword>
<comment type="catalytic activity">
    <reaction evidence="17">
        <text>N(4)-(alpha-D-Glc-(1-&gt;2)-alpha-D-Glc-(1-&gt;3)-alpha-D-Glc-(1-&gt;3)-alpha-D-Man-(1-&gt;2)-alpha-D-Man-(1-&gt;2)-alpha-D-Man-(1-&gt;3)-[alpha-D-Man-(1-&gt;2)-alpha-D-Man-(1-&gt;3)-[alpha-D-Man-(1-&gt;2)-alpha-D-Man-(1-&gt;6)]-alpha-D-Man-(1-&gt;6)]-beta-D-Man-(1-&gt;4)-beta-D-GlcNAc-(1-&gt;4)-beta-D-GlcNAc)-L-asparaginyl-[protein] + H2O = N(4)-(alpha-D-Glc-(1-&gt;3)-alpha-D-Glc-(1-&gt;3)-alpha-D-Man-(1-&gt;2)-alpha-D-Man-(1-&gt;2)-alpha-D-Man-(1-&gt;3)-[alpha-D-Man-(1-&gt;2)-alpha-D-Man-(1-&gt;3)-[alpha-D-Man-(1-&gt;2)-alpha-D-Man-(1-&gt;6)]-alpha-D-Man-(1-&gt;6)]-beta-D-Man-(1-&gt;4)-beta-D-GlcNAc-(1-&gt;4)-beta-D-GlcNAc)-L-asparaginyl-[protein] + beta-D-glucose</text>
        <dbReference type="Rhea" id="RHEA:55988"/>
        <dbReference type="Rhea" id="RHEA-COMP:12806"/>
        <dbReference type="Rhea" id="RHEA-COMP:14355"/>
        <dbReference type="ChEBI" id="CHEBI:15377"/>
        <dbReference type="ChEBI" id="CHEBI:15903"/>
        <dbReference type="ChEBI" id="CHEBI:59082"/>
        <dbReference type="ChEBI" id="CHEBI:132537"/>
        <dbReference type="EC" id="3.2.1.106"/>
    </reaction>
</comment>
<comment type="subcellular location">
    <subcellularLocation>
        <location evidence="1">Cytoplasm</location>
    </subcellularLocation>
    <subcellularLocation>
        <location evidence="2 17">Endoplasmic reticulum membrane</location>
        <topology evidence="2 17">Single-pass type II membrane protein</topology>
    </subcellularLocation>
</comment>
<organism evidence="20 21">
    <name type="scientific">Callipepla squamata</name>
    <name type="common">Scaled quail</name>
    <dbReference type="NCBI Taxonomy" id="9009"/>
    <lineage>
        <taxon>Eukaryota</taxon>
        <taxon>Metazoa</taxon>
        <taxon>Chordata</taxon>
        <taxon>Craniata</taxon>
        <taxon>Vertebrata</taxon>
        <taxon>Euteleostomi</taxon>
        <taxon>Archelosauria</taxon>
        <taxon>Archosauria</taxon>
        <taxon>Dinosauria</taxon>
        <taxon>Saurischia</taxon>
        <taxon>Theropoda</taxon>
        <taxon>Coelurosauria</taxon>
        <taxon>Aves</taxon>
        <taxon>Neognathae</taxon>
        <taxon>Galloanserae</taxon>
        <taxon>Galliformes</taxon>
        <taxon>Odontophoridae</taxon>
        <taxon>Callipepla</taxon>
    </lineage>
</organism>
<evidence type="ECO:0000313" key="21">
    <source>
        <dbReference type="Proteomes" id="UP000198323"/>
    </source>
</evidence>
<evidence type="ECO:0000256" key="6">
    <source>
        <dbReference type="ARBA" id="ARBA00022490"/>
    </source>
</evidence>
<name>A0A226MFP4_CALSU</name>
<evidence type="ECO:0000256" key="1">
    <source>
        <dbReference type="ARBA" id="ARBA00004496"/>
    </source>
</evidence>
<dbReference type="SMART" id="SM00544">
    <property type="entry name" value="MA3"/>
    <property type="match status" value="2"/>
</dbReference>
<dbReference type="SUPFAM" id="SSF48371">
    <property type="entry name" value="ARM repeat"/>
    <property type="match status" value="2"/>
</dbReference>
<keyword evidence="11" id="KW-0735">Signal-anchor</keyword>
<evidence type="ECO:0000256" key="14">
    <source>
        <dbReference type="ARBA" id="ARBA00023180"/>
    </source>
</evidence>
<keyword evidence="16 17" id="KW-0326">Glycosidase</keyword>
<dbReference type="Pfam" id="PF03200">
    <property type="entry name" value="Glyco_hydro_63"/>
    <property type="match status" value="1"/>
</dbReference>
<sequence length="1827" mass="201725">MLRSCVGPGIRLLRSARPGGSTASDSDDEDGEDDARVERSFQGLSRAFRAWENPRTETFQGHVLPPPGDAFSFHAAWPRVAERCSALHALLLHRHQLRLARRYCRRLKAASDFVRRLLSPEPPPPPRELCEELRVHAGHWAALRRRMRSDAWLRPLLLRRPEAVAHMRRALGLLALQAARLLEERLEAALRGAARDGTPPALLADLFQGLDVYNRALRELLPEPGSARSAAGAGRAEGELPRAFPLRRVLALLANERGRRAAESLARLLRRGDGGSVAEEDLPEALRALCLEDERLAVPVLRVLVASADGLWRSELDVLSGNPAAPSPRPGSGCKAVRWLDASHAAAAEALHARYRPLCWEAAGAALGPRLELPSGGTGLAVGAARELQRALGPDFARALGSGLSDRCAVPERSEGAAQSGTARLLQRLYPSLSSALQNLPDAPEGGPPGSPCLRLQLLGCCLATAQASCSWLMGKAFQFLAAWSLQQFLLVTQGDLQVGAGSRGRGRVPGDGLGSPPPSPQLLKAETDALELSVSAAFPEPGASPQHLAPHRRLRCHHERRLCQQIRSAAAGIQVRPRAAGALRSRSGMERSGTAAPSPRSSQLFAGDVLKLFSTDCKRMSAEIFDQTMPLGRHWRLGLRAELPTSPSEYAAAAVQSVLGQVLQGARLLPRDSQVPTLARVMTAFVEAWMDHILAQKIKFSLQGALQLQQDFALVRELVQCERYGLEPDARQALLSLRVLQQMDGAILCLLQQPSGKAYLPPHGWPSLRHCCGAGGKGVWGAPGVVYGYQEPDARDPNYDEAAQGDTVYATVVPELEEDELEQNVQPMVLEYFEHGDAGEVVELLRGLNLGGRRHAVPSLAVALALEGKASHRELTSRLLSDLVGRVLSPDDVAWAFDEMLRDLPDLILDTPEAPQMLGQFIARAVADHALPLDFLERYKGRVDCEHARAALDRAAVLLRIKRDVNRLDNVWGVGGGQRPVKHLVKEMNLLLREYLLSGDVWEAERCLRALEVPHFHHELVYEAVVMVLEGSGDAPVVTMVTLLQVLWETGLVTLDQMNRGFQRVYAALADLSLDAPLAHVRLERLLELCCQRGVVTRALRDACPARYGMGENGALPAVGWRHGDQREGAGLRHTCEQSDGLARYGWLLHDGERFGLQDIHDHGLLLRTEFAKRPGGMHGGDWSWRVTARTEGAGSPAALLSLFFYVATDGQGTLQPHLEDGTRLAAVTGTSEELGDFKITFLRPTTDSGEDAVYSSYHYLDAWSPGLHRLTDVVRSSLSSRFVFAPPGGPRQRFAAVDAFRGLPGAAEAPRSRVLLHQVTLRPPARVEVSFESGSVRERRAALAGPVLTAELARHQAAFERRFEDTFGLQRKGFPPAQRRFAQAALSNMLGGMGHFHGHSLVQSPLHERPVPYGESSLFTAVPSRSFFPRGFLWDEGFHQLLLARWDAELSREVIAHWFDLMNAEGWIPREQILGEEARAKVPPEFVVQRSDVANPPTLFLALRRLLGAAPLPYLRRLFPRLRAWYEWYNSTQAGPLPYTFRWRGRDPDPERFLNPKTLASGLDDYPRASHPSADERHLDLRCWMALASQVLAEAAERLGEAAEPYRHMQRALSDNELLERLHWAEELGAFADFGNHSRAVGLRREAVRAAPGRPPPAPRTVRVVYEEPRLRFVGALGYVSLFPLLLQLLRPDSPRLGAVLDAVRDERRLWTPFGLRSLSRDSPLYMQRNTEHDPPYWRGSVWVNINYLALQALHGYAKRPGPHRLRAEQMYGELRHNLIGNLYRQYAESGYLWEHYSDSTGGGQGSHPFTGWSALVVLAMAEDY</sequence>
<evidence type="ECO:0000256" key="11">
    <source>
        <dbReference type="ARBA" id="ARBA00022968"/>
    </source>
</evidence>
<evidence type="ECO:0000313" key="20">
    <source>
        <dbReference type="EMBL" id="OXB54116.1"/>
    </source>
</evidence>